<dbReference type="Gene3D" id="3.40.800.20">
    <property type="entry name" value="Histone deacetylase domain"/>
    <property type="match status" value="1"/>
</dbReference>
<dbReference type="CTD" id="9759"/>
<keyword evidence="11" id="KW-0539">Nucleus</keyword>
<reference evidence="21" key="1">
    <citation type="submission" date="2025-08" db="UniProtKB">
        <authorList>
            <consortium name="RefSeq"/>
        </authorList>
    </citation>
    <scope>IDENTIFICATION</scope>
    <source>
        <tissue evidence="21">Whole organism</tissue>
    </source>
</reference>
<evidence type="ECO:0000256" key="16">
    <source>
        <dbReference type="SAM" id="Coils"/>
    </source>
</evidence>
<dbReference type="PANTHER" id="PTHR45364">
    <property type="entry name" value="HISTONE DEACETYLASE 9-RELATED"/>
    <property type="match status" value="1"/>
</dbReference>
<evidence type="ECO:0000256" key="5">
    <source>
        <dbReference type="ARBA" id="ARBA00022723"/>
    </source>
</evidence>
<keyword evidence="7 15" id="KW-0862">Zinc</keyword>
<evidence type="ECO:0000256" key="8">
    <source>
        <dbReference type="ARBA" id="ARBA00022853"/>
    </source>
</evidence>
<dbReference type="EC" id="3.5.1.98" evidence="3 13"/>
<dbReference type="GO" id="GO:0046872">
    <property type="term" value="F:metal ion binding"/>
    <property type="evidence" value="ECO:0007669"/>
    <property type="project" value="UniProtKB-KW"/>
</dbReference>
<dbReference type="InterPro" id="IPR023801">
    <property type="entry name" value="His_deacetylse_dom"/>
</dbReference>
<dbReference type="PIRSF" id="PIRSF037911">
    <property type="entry name" value="HDAC_II_euk"/>
    <property type="match status" value="1"/>
</dbReference>
<evidence type="ECO:0000256" key="3">
    <source>
        <dbReference type="ARBA" id="ARBA00012111"/>
    </source>
</evidence>
<feature type="compositionally biased region" description="Low complexity" evidence="17">
    <location>
        <begin position="297"/>
        <end position="311"/>
    </location>
</feature>
<feature type="compositionally biased region" description="Polar residues" evidence="17">
    <location>
        <begin position="1059"/>
        <end position="1072"/>
    </location>
</feature>
<dbReference type="InterPro" id="IPR037138">
    <property type="entry name" value="His_deacetylse_dom_sf"/>
</dbReference>
<evidence type="ECO:0000256" key="17">
    <source>
        <dbReference type="SAM" id="MobiDB-lite"/>
    </source>
</evidence>
<dbReference type="Proteomes" id="UP000504606">
    <property type="component" value="Unplaced"/>
</dbReference>
<evidence type="ECO:0000256" key="6">
    <source>
        <dbReference type="ARBA" id="ARBA00022801"/>
    </source>
</evidence>
<keyword evidence="8 13" id="KW-0156">Chromatin regulator</keyword>
<keyword evidence="5 15" id="KW-0479">Metal-binding</keyword>
<feature type="binding site" evidence="15">
    <location>
        <position position="675"/>
    </location>
    <ligand>
        <name>Zn(2+)</name>
        <dbReference type="ChEBI" id="CHEBI:29105"/>
    </ligand>
</feature>
<evidence type="ECO:0000259" key="18">
    <source>
        <dbReference type="Pfam" id="PF00850"/>
    </source>
</evidence>
<proteinExistence type="inferred from homology"/>
<keyword evidence="10 13" id="KW-0804">Transcription</keyword>
<dbReference type="InterPro" id="IPR024643">
    <property type="entry name" value="Hist_deacetylase_Gln_rich_N"/>
</dbReference>
<dbReference type="GO" id="GO:0141221">
    <property type="term" value="F:histone deacetylase activity, hydrolytic mechanism"/>
    <property type="evidence" value="ECO:0007669"/>
    <property type="project" value="UniProtKB-EC"/>
</dbReference>
<dbReference type="PRINTS" id="PR01270">
    <property type="entry name" value="HDASUPER"/>
</dbReference>
<comment type="subcellular location">
    <subcellularLocation>
        <location evidence="1 13">Nucleus</location>
    </subcellularLocation>
</comment>
<feature type="domain" description="Histone deacetylase" evidence="18">
    <location>
        <begin position="675"/>
        <end position="992"/>
    </location>
</feature>
<dbReference type="Pfam" id="PF12203">
    <property type="entry name" value="HDAC4_Gln"/>
    <property type="match status" value="1"/>
</dbReference>
<dbReference type="GO" id="GO:0000122">
    <property type="term" value="P:negative regulation of transcription by RNA polymerase II"/>
    <property type="evidence" value="ECO:0007669"/>
    <property type="project" value="InterPro"/>
</dbReference>
<evidence type="ECO:0000313" key="21">
    <source>
        <dbReference type="RefSeq" id="XP_052126041.1"/>
    </source>
</evidence>
<evidence type="ECO:0000256" key="12">
    <source>
        <dbReference type="ARBA" id="ARBA00048287"/>
    </source>
</evidence>
<keyword evidence="20" id="KW-1185">Reference proteome</keyword>
<evidence type="ECO:0000256" key="7">
    <source>
        <dbReference type="ARBA" id="ARBA00022833"/>
    </source>
</evidence>
<feature type="active site" evidence="14">
    <location>
        <position position="803"/>
    </location>
</feature>
<feature type="compositionally biased region" description="Acidic residues" evidence="17">
    <location>
        <begin position="1082"/>
        <end position="1091"/>
    </location>
</feature>
<feature type="region of interest" description="Disordered" evidence="17">
    <location>
        <begin position="170"/>
        <end position="229"/>
    </location>
</feature>
<keyword evidence="6 13" id="KW-0378">Hydrolase</keyword>
<dbReference type="RefSeq" id="XP_052126041.1">
    <property type="nucleotide sequence ID" value="XM_052270081.1"/>
</dbReference>
<keyword evidence="16" id="KW-0175">Coiled coil</keyword>
<sequence>MLDSRCNTRAVPERAEVVRSYRSVGISQVFSHLPQKDMTRESPVDSPLVARRNDLHNMNESFHLDPGLHAEDIQQQILKLKKHQQLQQQILLQHYQQQQQCLAEQHEQQLRHHLKQWEQQKQLEEQRERREKERLEALRKKDKHEQSAVASSGVKEKLQVFLLNKKQREAMANGSSPGHQISPSTSATSLAQQSQQSPSIGGQPFRNWSVLQPPAPGDTGNLNAGAGPNAVHPYRLNPLVAKYEEDFPLRKTASEPNLLKVRLKQRVIDRRANPLAGRKDRLQRVMKRRSHLAMDISSSNPDSGPNSPPGSCNRQASPSAGGRNTPIQEEGENLTYGQLSNSSEQGSISDLSLYSSPSMPNISLGRPPAPSSSREGGKLAPVSEAEVRAAFTARLGMPLTGQMMPGTLPFYPTLPVLEAEYSNPTSPGYIHKQMQSLEQAHGPVTVGAGAPVIPAPYHPPITDSQVAHARLNKQGHRPLGRTQSAPLPLGHPMLTGSGLTVVPHHGNYEDYLLQEKQQTLQHNLLKQQIRQTVLTRANSRGLSTSSSGGQLDETDENAEVIDLTERRSEDHELTKQQREFLQQQRDLRMRHTLQISEGSAFTPRSHVARPLSRALSSPLVALGTTDGAGSIPLGVSSAGTAPKVSSSGVHRLTTGLAYDNTMLKHACTCGDNSSHPEHSGRLHSVWARLLETGLVQRCDRVRARKASLEELKVCHSEAHALLFGTNPLNRQKLDMNKLAQLPIKCFVRLPCGGVGVDSDTTWNELHTAPAARMAAGCVIDLAYKTATGDIKNGFAVVRPPGHHAEPSQAMGFCFFNSVAVAAKLVQQNLNVPRILIVDWDVHHGNGTQQMFYDDPRILYLSIHRHDDGNFFPGTGGPTECGEGKGLGFNINVAWSGGVNPPMGDAEYLAAFRTIVMPIAKEYAPDLILVSAGFDAAIGHAPPLGGYKVSPACFGYMTHQLLPLADGKVVLALEGGYDLPAICDSAQECVRALLGDDTMPVREDELRREPCQNAIDTLQKTIAIQQQHWPCLKRLAHTVSCSALEASQKERDETETVTAMASLSMQHQANNMQSPEHSREPSEEPMEQDEVK</sequence>
<dbReference type="Pfam" id="PF00850">
    <property type="entry name" value="Hist_deacetyl"/>
    <property type="match status" value="1"/>
</dbReference>
<feature type="region of interest" description="Disordered" evidence="17">
    <location>
        <begin position="1059"/>
        <end position="1091"/>
    </location>
</feature>
<dbReference type="AlphaFoldDB" id="A0A9C6U268"/>
<keyword evidence="9 13" id="KW-0805">Transcription regulation</keyword>
<dbReference type="Gene3D" id="6.10.250.1550">
    <property type="match status" value="1"/>
</dbReference>
<evidence type="ECO:0000256" key="1">
    <source>
        <dbReference type="ARBA" id="ARBA00004123"/>
    </source>
</evidence>
<comment type="function">
    <text evidence="13">Responsible for the deacetylation of lysine residues on the N-terminal part of the core histones (H2A, H2B, H3 and H4). Histone deacetylation gives a tag for epigenetic repression and plays an important role in transcriptional regulation, cell cycle progression and developmental events.</text>
</comment>
<evidence type="ECO:0000256" key="15">
    <source>
        <dbReference type="PIRSR" id="PIRSR037911-2"/>
    </source>
</evidence>
<dbReference type="FunFam" id="3.40.800.20:FF:000002">
    <property type="entry name" value="Histone deacetylase"/>
    <property type="match status" value="1"/>
</dbReference>
<feature type="region of interest" description="Disordered" evidence="17">
    <location>
        <begin position="272"/>
        <end position="381"/>
    </location>
</feature>
<feature type="compositionally biased region" description="Basic and acidic residues" evidence="17">
    <location>
        <begin position="272"/>
        <end position="283"/>
    </location>
</feature>
<feature type="compositionally biased region" description="Polar residues" evidence="17">
    <location>
        <begin position="335"/>
        <end position="346"/>
    </location>
</feature>
<evidence type="ECO:0000256" key="2">
    <source>
        <dbReference type="ARBA" id="ARBA00007738"/>
    </source>
</evidence>
<evidence type="ECO:0000256" key="9">
    <source>
        <dbReference type="ARBA" id="ARBA00023015"/>
    </source>
</evidence>
<dbReference type="GO" id="GO:0005634">
    <property type="term" value="C:nucleus"/>
    <property type="evidence" value="ECO:0007669"/>
    <property type="project" value="UniProtKB-SubCell"/>
</dbReference>
<protein>
    <recommendedName>
        <fullName evidence="3 13">Histone deacetylase</fullName>
        <ecNumber evidence="3 13">3.5.1.98</ecNumber>
    </recommendedName>
</protein>
<evidence type="ECO:0000256" key="10">
    <source>
        <dbReference type="ARBA" id="ARBA00023163"/>
    </source>
</evidence>
<feature type="coiled-coil region" evidence="16">
    <location>
        <begin position="107"/>
        <end position="145"/>
    </location>
</feature>
<accession>A0A9C6U268</accession>
<feature type="binding site" evidence="15">
    <location>
        <position position="669"/>
    </location>
    <ligand>
        <name>Zn(2+)</name>
        <dbReference type="ChEBI" id="CHEBI:29105"/>
    </ligand>
</feature>
<organism evidence="20 21">
    <name type="scientific">Frankliniella occidentalis</name>
    <name type="common">Western flower thrips</name>
    <name type="synonym">Euthrips occidentalis</name>
    <dbReference type="NCBI Taxonomy" id="133901"/>
    <lineage>
        <taxon>Eukaryota</taxon>
        <taxon>Metazoa</taxon>
        <taxon>Ecdysozoa</taxon>
        <taxon>Arthropoda</taxon>
        <taxon>Hexapoda</taxon>
        <taxon>Insecta</taxon>
        <taxon>Pterygota</taxon>
        <taxon>Neoptera</taxon>
        <taxon>Paraneoptera</taxon>
        <taxon>Thysanoptera</taxon>
        <taxon>Terebrantia</taxon>
        <taxon>Thripoidea</taxon>
        <taxon>Thripidae</taxon>
        <taxon>Frankliniella</taxon>
    </lineage>
</organism>
<dbReference type="InterPro" id="IPR023696">
    <property type="entry name" value="Ureohydrolase_dom_sf"/>
</dbReference>
<dbReference type="GeneID" id="113205639"/>
<evidence type="ECO:0000256" key="14">
    <source>
        <dbReference type="PIRSR" id="PIRSR037911-1"/>
    </source>
</evidence>
<comment type="catalytic activity">
    <reaction evidence="12 13">
        <text>N(6)-acetyl-L-lysyl-[histone] + H2O = L-lysyl-[histone] + acetate</text>
        <dbReference type="Rhea" id="RHEA:58196"/>
        <dbReference type="Rhea" id="RHEA-COMP:9845"/>
        <dbReference type="Rhea" id="RHEA-COMP:11338"/>
        <dbReference type="ChEBI" id="CHEBI:15377"/>
        <dbReference type="ChEBI" id="CHEBI:29969"/>
        <dbReference type="ChEBI" id="CHEBI:30089"/>
        <dbReference type="ChEBI" id="CHEBI:61930"/>
        <dbReference type="EC" id="3.5.1.98"/>
    </reaction>
</comment>
<dbReference type="InterPro" id="IPR046949">
    <property type="entry name" value="HDAC4/5/7/9"/>
</dbReference>
<evidence type="ECO:0000259" key="19">
    <source>
        <dbReference type="Pfam" id="PF12203"/>
    </source>
</evidence>
<dbReference type="PANTHER" id="PTHR45364:SF12">
    <property type="entry name" value="HISTONE DEACETYLASE"/>
    <property type="match status" value="1"/>
</dbReference>
<feature type="domain" description="Histone deacetylase glutamine rich N-terminal" evidence="19">
    <location>
        <begin position="65"/>
        <end position="142"/>
    </location>
</feature>
<comment type="similarity">
    <text evidence="2 13">Belongs to the histone deacetylase family. HD type 2 subfamily.</text>
</comment>
<feature type="compositionally biased region" description="Low complexity" evidence="17">
    <location>
        <begin position="347"/>
        <end position="358"/>
    </location>
</feature>
<dbReference type="SUPFAM" id="SSF52768">
    <property type="entry name" value="Arginase/deacetylase"/>
    <property type="match status" value="1"/>
</dbReference>
<evidence type="ECO:0000256" key="4">
    <source>
        <dbReference type="ARBA" id="ARBA00022491"/>
    </source>
</evidence>
<feature type="binding site" evidence="15">
    <location>
        <position position="751"/>
    </location>
    <ligand>
        <name>Zn(2+)</name>
        <dbReference type="ChEBI" id="CHEBI:29105"/>
    </ligand>
</feature>
<evidence type="ECO:0000256" key="13">
    <source>
        <dbReference type="PIRNR" id="PIRNR037911"/>
    </source>
</evidence>
<name>A0A9C6U268_FRAOC</name>
<gene>
    <name evidence="21" type="primary">LOC113205639</name>
</gene>
<dbReference type="OrthoDB" id="5232919at2759"/>
<dbReference type="CDD" id="cd11681">
    <property type="entry name" value="HDAC_classIIa"/>
    <property type="match status" value="1"/>
</dbReference>
<feature type="compositionally biased region" description="Low complexity" evidence="17">
    <location>
        <begin position="182"/>
        <end position="204"/>
    </location>
</feature>
<feature type="binding site" evidence="15">
    <location>
        <position position="667"/>
    </location>
    <ligand>
        <name>Zn(2+)</name>
        <dbReference type="ChEBI" id="CHEBI:29105"/>
    </ligand>
</feature>
<dbReference type="InterPro" id="IPR000286">
    <property type="entry name" value="HDACs"/>
</dbReference>
<evidence type="ECO:0000313" key="20">
    <source>
        <dbReference type="Proteomes" id="UP000504606"/>
    </source>
</evidence>
<evidence type="ECO:0000256" key="11">
    <source>
        <dbReference type="ARBA" id="ARBA00023242"/>
    </source>
</evidence>
<keyword evidence="4 13" id="KW-0678">Repressor</keyword>